<feature type="domain" description="Fibronectin type-III" evidence="4">
    <location>
        <begin position="820"/>
        <end position="882"/>
    </location>
</feature>
<proteinExistence type="predicted"/>
<dbReference type="SMART" id="SM00409">
    <property type="entry name" value="IG"/>
    <property type="match status" value="1"/>
</dbReference>
<dbReference type="InterPro" id="IPR036116">
    <property type="entry name" value="FN3_sf"/>
</dbReference>
<feature type="domain" description="Ig-like" evidence="3">
    <location>
        <begin position="20"/>
        <end position="121"/>
    </location>
</feature>
<dbReference type="InterPro" id="IPR003961">
    <property type="entry name" value="FN3_dom"/>
</dbReference>
<organism evidence="5 6">
    <name type="scientific">Leptotrombidium deliense</name>
    <dbReference type="NCBI Taxonomy" id="299467"/>
    <lineage>
        <taxon>Eukaryota</taxon>
        <taxon>Metazoa</taxon>
        <taxon>Ecdysozoa</taxon>
        <taxon>Arthropoda</taxon>
        <taxon>Chelicerata</taxon>
        <taxon>Arachnida</taxon>
        <taxon>Acari</taxon>
        <taxon>Acariformes</taxon>
        <taxon>Trombidiformes</taxon>
        <taxon>Prostigmata</taxon>
        <taxon>Anystina</taxon>
        <taxon>Parasitengona</taxon>
        <taxon>Trombiculoidea</taxon>
        <taxon>Trombiculidae</taxon>
        <taxon>Leptotrombidium</taxon>
    </lineage>
</organism>
<dbReference type="Gene3D" id="2.60.40.10">
    <property type="entry name" value="Immunoglobulins"/>
    <property type="match status" value="5"/>
</dbReference>
<keyword evidence="6" id="KW-1185">Reference proteome</keyword>
<gene>
    <name evidence="5" type="ORF">B4U80_04087</name>
</gene>
<dbReference type="Pfam" id="PF00041">
    <property type="entry name" value="fn3"/>
    <property type="match status" value="3"/>
</dbReference>
<feature type="chain" id="PRO_5019475379" evidence="2">
    <location>
        <begin position="19"/>
        <end position="882"/>
    </location>
</feature>
<dbReference type="InterPro" id="IPR002602">
    <property type="entry name" value="DB"/>
</dbReference>
<evidence type="ECO:0000259" key="4">
    <source>
        <dbReference type="PROSITE" id="PS50853"/>
    </source>
</evidence>
<dbReference type="InterPro" id="IPR050964">
    <property type="entry name" value="Striated_Muscle_Regulatory"/>
</dbReference>
<dbReference type="InterPro" id="IPR013783">
    <property type="entry name" value="Ig-like_fold"/>
</dbReference>
<feature type="domain" description="Fibronectin type-III" evidence="4">
    <location>
        <begin position="707"/>
        <end position="807"/>
    </location>
</feature>
<reference evidence="5 6" key="1">
    <citation type="journal article" date="2018" name="Gigascience">
        <title>Genomes of trombidid mites reveal novel predicted allergens and laterally-transferred genes associated with secondary metabolism.</title>
        <authorList>
            <person name="Dong X."/>
            <person name="Chaisiri K."/>
            <person name="Xia D."/>
            <person name="Armstrong S.D."/>
            <person name="Fang Y."/>
            <person name="Donnelly M.J."/>
            <person name="Kadowaki T."/>
            <person name="McGarry J.W."/>
            <person name="Darby A.C."/>
            <person name="Makepeace B.L."/>
        </authorList>
    </citation>
    <scope>NUCLEOTIDE SEQUENCE [LARGE SCALE GENOMIC DNA]</scope>
    <source>
        <strain evidence="5">UoL-UT</strain>
    </source>
</reference>
<evidence type="ECO:0000313" key="5">
    <source>
        <dbReference type="EMBL" id="RWS23337.1"/>
    </source>
</evidence>
<dbReference type="InterPro" id="IPR007110">
    <property type="entry name" value="Ig-like_dom"/>
</dbReference>
<feature type="non-terminal residue" evidence="5">
    <location>
        <position position="882"/>
    </location>
</feature>
<protein>
    <submittedName>
        <fullName evidence="5">Ig-like and fibronectin type-III domain-containing protein C25G4.10</fullName>
    </submittedName>
</protein>
<feature type="domain" description="Fibronectin type-III" evidence="4">
    <location>
        <begin position="490"/>
        <end position="583"/>
    </location>
</feature>
<dbReference type="PROSITE" id="PS50835">
    <property type="entry name" value="IG_LIKE"/>
    <property type="match status" value="1"/>
</dbReference>
<evidence type="ECO:0000313" key="6">
    <source>
        <dbReference type="Proteomes" id="UP000288716"/>
    </source>
</evidence>
<dbReference type="SUPFAM" id="SSF49265">
    <property type="entry name" value="Fibronectin type III"/>
    <property type="match status" value="2"/>
</dbReference>
<evidence type="ECO:0000256" key="1">
    <source>
        <dbReference type="ARBA" id="ARBA00022737"/>
    </source>
</evidence>
<dbReference type="EMBL" id="NCKV01006652">
    <property type="protein sequence ID" value="RWS23337.1"/>
    <property type="molecule type" value="Genomic_DNA"/>
</dbReference>
<dbReference type="AlphaFoldDB" id="A0A443S731"/>
<name>A0A443S731_9ACAR</name>
<dbReference type="VEuPathDB" id="VectorBase:LDEU008703"/>
<dbReference type="SMART" id="SM00060">
    <property type="entry name" value="FN3"/>
    <property type="match status" value="3"/>
</dbReference>
<sequence length="882" mass="98665">MNEIIIIFFSLLIVIVNGLASVEQTSSEPITVIPGEDTLIECIVKDADNYTVLWKYANSQTDIETAKTLTANKIRLTEDDRISVLHRTGHDTWVLKISKSKSEDSGVYICEINSIPALRVTRFVSVGYPEAGNPWSLATPHVQNVDHNFTECCVKEHVSKVCHNYCNIKNLVTMKMTAHVAITCFGNMKSMVKCLSDGRNHMPCCKKQNVPNVCLPTCIGEYTLSTIYEHVTCLQYSAPVLSCIAEGVESLPPPPEDITAEPLSQTEIKILWKLPKNIKLIDHYLLNVSELLTIDEMENTRKLVDTKLTTKELMKKSIKISANRTEYFLKDLKPQTMYEIVMISVNKIGKSVATNVLRVLPLSSTAAKERKDKTKETTIAQKVPNLRQCCKEGGIKSEKCLSILCDLKEPADSRNLDLISCVPFANISFNCLSADSVDKTECCRERGITPFCQSLCKPISSVDFRHAICFHHFNQFMSCYLESYGVIPSEPQDVYVSNIHESWALLKWTPPSHLANGVTKYSIHFKFADADDLEYTIKDYATNSPFLIDNLKPGRRYEVYVSAINSHGSSRGSIRVTFETLELVSSDLIDVIKDTPKGVYNETACCERASLPHDCLPLCNVHVKISDAMNLGPICVDTNTANTMIRCAVGGRDHRPCCKRRGVTPECLGLCTGLIEGSPMHIGAKCGQYASSIMICIKEGVGVLPGMPVDLHTTKISNTSIHLQWRKAKEDEISNDTTLSFQVRYEEIMSEVPFHPLKFTKILNTTKESIVIENLIPSTIYSIHVVSVNKYGSSLPSLVIVAHTTDLDTKTMNLSAKVGPPHNVEIVHQTYDSISLKWLPPLYLNADANINYRVFYRPFSSETWQTLDTFYTNIDIRGLKPN</sequence>
<dbReference type="Pfam" id="PF01682">
    <property type="entry name" value="DB"/>
    <property type="match status" value="3"/>
</dbReference>
<keyword evidence="1" id="KW-0677">Repeat</keyword>
<dbReference type="SMART" id="SM00408">
    <property type="entry name" value="IGc2"/>
    <property type="match status" value="1"/>
</dbReference>
<dbReference type="OrthoDB" id="5843172at2759"/>
<dbReference type="STRING" id="299467.A0A443S731"/>
<dbReference type="PROSITE" id="PS50853">
    <property type="entry name" value="FN3"/>
    <property type="match status" value="4"/>
</dbReference>
<keyword evidence="2" id="KW-0732">Signal</keyword>
<evidence type="ECO:0000256" key="2">
    <source>
        <dbReference type="SAM" id="SignalP"/>
    </source>
</evidence>
<dbReference type="InterPro" id="IPR013106">
    <property type="entry name" value="Ig_V-set"/>
</dbReference>
<dbReference type="InterPro" id="IPR003598">
    <property type="entry name" value="Ig_sub2"/>
</dbReference>
<feature type="domain" description="Fibronectin type-III" evidence="4">
    <location>
        <begin position="254"/>
        <end position="364"/>
    </location>
</feature>
<dbReference type="PANTHER" id="PTHR13817">
    <property type="entry name" value="TITIN"/>
    <property type="match status" value="1"/>
</dbReference>
<dbReference type="PANTHER" id="PTHR13817:SF155">
    <property type="entry name" value="IG-LIKE AND FIBRONECTIN TYPE-III DOMAIN-CONTAINING PROTEIN C25G4.10"/>
    <property type="match status" value="1"/>
</dbReference>
<dbReference type="InterPro" id="IPR003599">
    <property type="entry name" value="Ig_sub"/>
</dbReference>
<dbReference type="SUPFAM" id="SSF48726">
    <property type="entry name" value="Immunoglobulin"/>
    <property type="match status" value="1"/>
</dbReference>
<dbReference type="InterPro" id="IPR036179">
    <property type="entry name" value="Ig-like_dom_sf"/>
</dbReference>
<accession>A0A443S731</accession>
<comment type="caution">
    <text evidence="5">The sequence shown here is derived from an EMBL/GenBank/DDBJ whole genome shotgun (WGS) entry which is preliminary data.</text>
</comment>
<dbReference type="Pfam" id="PF07686">
    <property type="entry name" value="V-set"/>
    <property type="match status" value="1"/>
</dbReference>
<evidence type="ECO:0000259" key="3">
    <source>
        <dbReference type="PROSITE" id="PS50835"/>
    </source>
</evidence>
<feature type="signal peptide" evidence="2">
    <location>
        <begin position="1"/>
        <end position="18"/>
    </location>
</feature>
<dbReference type="Proteomes" id="UP000288716">
    <property type="component" value="Unassembled WGS sequence"/>
</dbReference>
<dbReference type="CDD" id="cd00063">
    <property type="entry name" value="FN3"/>
    <property type="match status" value="4"/>
</dbReference>